<name>A0A2P2L9I9_RHIMU</name>
<protein>
    <submittedName>
        <fullName evidence="2">Putative disease resistance protein RGA3</fullName>
    </submittedName>
</protein>
<evidence type="ECO:0000256" key="1">
    <source>
        <dbReference type="SAM" id="Phobius"/>
    </source>
</evidence>
<reference evidence="2" key="1">
    <citation type="submission" date="2018-02" db="EMBL/GenBank/DDBJ databases">
        <title>Rhizophora mucronata_Transcriptome.</title>
        <authorList>
            <person name="Meera S.P."/>
            <person name="Sreeshan A."/>
            <person name="Augustine A."/>
        </authorList>
    </citation>
    <scope>NUCLEOTIDE SEQUENCE</scope>
    <source>
        <tissue evidence="2">Leaf</tissue>
    </source>
</reference>
<keyword evidence="1" id="KW-0812">Transmembrane</keyword>
<feature type="transmembrane region" description="Helical" evidence="1">
    <location>
        <begin position="6"/>
        <end position="26"/>
    </location>
</feature>
<sequence length="27" mass="2971">MGWIAGKSGMIIIMIILIAIPYLLLLL</sequence>
<keyword evidence="1" id="KW-0472">Membrane</keyword>
<proteinExistence type="predicted"/>
<dbReference type="EMBL" id="GGEC01034162">
    <property type="protein sequence ID" value="MBX14646.1"/>
    <property type="molecule type" value="Transcribed_RNA"/>
</dbReference>
<dbReference type="AlphaFoldDB" id="A0A2P2L9I9"/>
<organism evidence="2">
    <name type="scientific">Rhizophora mucronata</name>
    <name type="common">Asiatic mangrove</name>
    <dbReference type="NCBI Taxonomy" id="61149"/>
    <lineage>
        <taxon>Eukaryota</taxon>
        <taxon>Viridiplantae</taxon>
        <taxon>Streptophyta</taxon>
        <taxon>Embryophyta</taxon>
        <taxon>Tracheophyta</taxon>
        <taxon>Spermatophyta</taxon>
        <taxon>Magnoliopsida</taxon>
        <taxon>eudicotyledons</taxon>
        <taxon>Gunneridae</taxon>
        <taxon>Pentapetalae</taxon>
        <taxon>rosids</taxon>
        <taxon>fabids</taxon>
        <taxon>Malpighiales</taxon>
        <taxon>Rhizophoraceae</taxon>
        <taxon>Rhizophora</taxon>
    </lineage>
</organism>
<keyword evidence="1" id="KW-1133">Transmembrane helix</keyword>
<accession>A0A2P2L9I9</accession>
<evidence type="ECO:0000313" key="2">
    <source>
        <dbReference type="EMBL" id="MBX14646.1"/>
    </source>
</evidence>